<dbReference type="PANTHER" id="PTHR43150">
    <property type="entry name" value="HYPERKINETIC, ISOFORM M"/>
    <property type="match status" value="1"/>
</dbReference>
<evidence type="ECO:0000313" key="12">
    <source>
        <dbReference type="Proteomes" id="UP000254808"/>
    </source>
</evidence>
<dbReference type="KEGG" id="cprv:CYPRO_0539"/>
<keyword evidence="11" id="KW-0407">Ion channel</keyword>
<comment type="subcellular location">
    <subcellularLocation>
        <location evidence="1">Cytoplasm</location>
    </subcellularLocation>
</comment>
<protein>
    <submittedName>
        <fullName evidence="11">Voltage-dependent potassium channel beta subunit</fullName>
    </submittedName>
</protein>
<keyword evidence="8" id="KW-0560">Oxidoreductase</keyword>
<dbReference type="GO" id="GO:0005737">
    <property type="term" value="C:cytoplasm"/>
    <property type="evidence" value="ECO:0007669"/>
    <property type="project" value="UniProtKB-SubCell"/>
</dbReference>
<dbReference type="EMBL" id="CP027806">
    <property type="protein sequence ID" value="AXI99823.1"/>
    <property type="molecule type" value="Genomic_DNA"/>
</dbReference>
<dbReference type="Proteomes" id="UP000254808">
    <property type="component" value="Chromosome"/>
</dbReference>
<reference evidence="11 12" key="1">
    <citation type="submission" date="2018-03" db="EMBL/GenBank/DDBJ databases">
        <title>Phenotypic and genomic properties of Cyclonatronum proteinivorum gen. nov., sp. nov., a haloalkaliphilic bacteroidete from soda lakes possessing Na+-translocating rhodopsin.</title>
        <authorList>
            <person name="Toshchakov S.V."/>
            <person name="Korzhenkov A."/>
            <person name="Samarov N.I."/>
            <person name="Kublanov I.V."/>
            <person name="Muntyan M.S."/>
            <person name="Sorokin D.Y."/>
        </authorList>
    </citation>
    <scope>NUCLEOTIDE SEQUENCE [LARGE SCALE GENOMIC DNA]</scope>
    <source>
        <strain evidence="11 12">Omega</strain>
    </source>
</reference>
<dbReference type="GO" id="GO:0005249">
    <property type="term" value="F:voltage-gated potassium channel activity"/>
    <property type="evidence" value="ECO:0007669"/>
    <property type="project" value="InterPro"/>
</dbReference>
<name>A0A345UH72_9BACT</name>
<evidence type="ECO:0000256" key="9">
    <source>
        <dbReference type="ARBA" id="ARBA00023065"/>
    </source>
</evidence>
<evidence type="ECO:0000256" key="8">
    <source>
        <dbReference type="ARBA" id="ARBA00023002"/>
    </source>
</evidence>
<evidence type="ECO:0000256" key="4">
    <source>
        <dbReference type="ARBA" id="ARBA00022490"/>
    </source>
</evidence>
<dbReference type="InterPro" id="IPR005983">
    <property type="entry name" value="K_chnl_volt-dep_bsu_KCNAB"/>
</dbReference>
<evidence type="ECO:0000256" key="5">
    <source>
        <dbReference type="ARBA" id="ARBA00022538"/>
    </source>
</evidence>
<keyword evidence="6" id="KW-0521">NADP</keyword>
<proteinExistence type="inferred from homology"/>
<dbReference type="Gene3D" id="3.20.20.100">
    <property type="entry name" value="NADP-dependent oxidoreductase domain"/>
    <property type="match status" value="1"/>
</dbReference>
<dbReference type="OrthoDB" id="9773828at2"/>
<dbReference type="PANTHER" id="PTHR43150:SF2">
    <property type="entry name" value="HYPERKINETIC, ISOFORM M"/>
    <property type="match status" value="1"/>
</dbReference>
<sequence>MQYRFLGKSGLKVSALSFGSWVTFGEQVDTGLAYEQMKAAYDAGVNFFDNAEAYENGKSEEIMGQVLRKAGWKRSDLVISTKIFWGGEGPNDTGLSFKHIKEGTEAALKRMQLDYVDLLFCHRPDLHTPMEETVWAMDQMIREGKALYWGTSEWSAEEIRMAYEIARREHLRPPLMEQPQYNMFHRERVEQEYARLYRDIGLGTTIWSPLASGLLTGKYNDGIPEGSRLHLEKYSWLRKALLETEEGRAKLEKVKQLAPLAADLGITLPQMALAWCLKNPDVSTVITGASTVEQVKQNMSAMDAVAKLDDSAMERIEAILSNKPSAAPDWREM</sequence>
<dbReference type="GO" id="GO:0016491">
    <property type="term" value="F:oxidoreductase activity"/>
    <property type="evidence" value="ECO:0007669"/>
    <property type="project" value="UniProtKB-KW"/>
</dbReference>
<dbReference type="InterPro" id="IPR023210">
    <property type="entry name" value="NADP_OxRdtase_dom"/>
</dbReference>
<dbReference type="AlphaFoldDB" id="A0A345UH72"/>
<evidence type="ECO:0000256" key="3">
    <source>
        <dbReference type="ARBA" id="ARBA00022448"/>
    </source>
</evidence>
<evidence type="ECO:0000313" key="11">
    <source>
        <dbReference type="EMBL" id="AXI99823.1"/>
    </source>
</evidence>
<evidence type="ECO:0000256" key="7">
    <source>
        <dbReference type="ARBA" id="ARBA00022958"/>
    </source>
</evidence>
<keyword evidence="5" id="KW-0633">Potassium transport</keyword>
<keyword evidence="9" id="KW-0406">Ion transport</keyword>
<dbReference type="PRINTS" id="PR01577">
    <property type="entry name" value="KCNABCHANNEL"/>
</dbReference>
<dbReference type="SUPFAM" id="SSF51430">
    <property type="entry name" value="NAD(P)-linked oxidoreductase"/>
    <property type="match status" value="1"/>
</dbReference>
<dbReference type="NCBIfam" id="TIGR01293">
    <property type="entry name" value="Kv_beta"/>
    <property type="match status" value="1"/>
</dbReference>
<evidence type="ECO:0000256" key="1">
    <source>
        <dbReference type="ARBA" id="ARBA00004496"/>
    </source>
</evidence>
<dbReference type="CDD" id="cd19143">
    <property type="entry name" value="AKR_AKR6C1_2"/>
    <property type="match status" value="1"/>
</dbReference>
<dbReference type="RefSeq" id="WP_114983159.1">
    <property type="nucleotide sequence ID" value="NZ_CP027806.1"/>
</dbReference>
<keyword evidence="12" id="KW-1185">Reference proteome</keyword>
<evidence type="ECO:0000259" key="10">
    <source>
        <dbReference type="Pfam" id="PF00248"/>
    </source>
</evidence>
<accession>A0A345UH72</accession>
<comment type="similarity">
    <text evidence="2">Belongs to the shaker potassium channel beta subunit family.</text>
</comment>
<feature type="domain" description="NADP-dependent oxidoreductase" evidence="10">
    <location>
        <begin position="16"/>
        <end position="320"/>
    </location>
</feature>
<dbReference type="InterPro" id="IPR036812">
    <property type="entry name" value="NAD(P)_OxRdtase_dom_sf"/>
</dbReference>
<evidence type="ECO:0000256" key="6">
    <source>
        <dbReference type="ARBA" id="ARBA00022857"/>
    </source>
</evidence>
<keyword evidence="7" id="KW-0630">Potassium</keyword>
<organism evidence="11 12">
    <name type="scientific">Cyclonatronum proteinivorum</name>
    <dbReference type="NCBI Taxonomy" id="1457365"/>
    <lineage>
        <taxon>Bacteria</taxon>
        <taxon>Pseudomonadati</taxon>
        <taxon>Balneolota</taxon>
        <taxon>Balneolia</taxon>
        <taxon>Balneolales</taxon>
        <taxon>Cyclonatronaceae</taxon>
        <taxon>Cyclonatronum</taxon>
    </lineage>
</organism>
<gene>
    <name evidence="11" type="ORF">CYPRO_0539</name>
</gene>
<evidence type="ECO:0000256" key="2">
    <source>
        <dbReference type="ARBA" id="ARBA00006515"/>
    </source>
</evidence>
<keyword evidence="3" id="KW-0813">Transport</keyword>
<dbReference type="InterPro" id="IPR005399">
    <property type="entry name" value="K_chnl_volt-dep_bsu_KCNAB-rel"/>
</dbReference>
<dbReference type="Pfam" id="PF00248">
    <property type="entry name" value="Aldo_ket_red"/>
    <property type="match status" value="1"/>
</dbReference>
<keyword evidence="4" id="KW-0963">Cytoplasm</keyword>